<gene>
    <name evidence="2" type="ORF">PBY51_020546</name>
</gene>
<proteinExistence type="predicted"/>
<dbReference type="Proteomes" id="UP001346869">
    <property type="component" value="Unassembled WGS sequence"/>
</dbReference>
<protein>
    <submittedName>
        <fullName evidence="2">Uncharacterized protein</fullName>
    </submittedName>
</protein>
<evidence type="ECO:0000256" key="1">
    <source>
        <dbReference type="SAM" id="MobiDB-lite"/>
    </source>
</evidence>
<reference evidence="2 3" key="1">
    <citation type="journal article" date="2023" name="Genes (Basel)">
        <title>Chromosome-Level Genome Assembly and Circadian Gene Repertoire of the Patagonia Blennie Eleginops maclovinus-The Closest Ancestral Proxy of Antarctic Cryonotothenioids.</title>
        <authorList>
            <person name="Cheng C.C."/>
            <person name="Rivera-Colon A.G."/>
            <person name="Minhas B.F."/>
            <person name="Wilson L."/>
            <person name="Rayamajhi N."/>
            <person name="Vargas-Chacoff L."/>
            <person name="Catchen J.M."/>
        </authorList>
    </citation>
    <scope>NUCLEOTIDE SEQUENCE [LARGE SCALE GENOMIC DNA]</scope>
    <source>
        <strain evidence="2">JMC-PN-2008</strain>
    </source>
</reference>
<accession>A0AAN7XS51</accession>
<name>A0AAN7XS51_ELEMC</name>
<dbReference type="AlphaFoldDB" id="A0AAN7XS51"/>
<keyword evidence="3" id="KW-1185">Reference proteome</keyword>
<reference evidence="2 3" key="2">
    <citation type="journal article" date="2023" name="Mol. Biol. Evol.">
        <title>Genomics of Secondarily Temperate Adaptation in the Only Non-Antarctic Icefish.</title>
        <authorList>
            <person name="Rivera-Colon A.G."/>
            <person name="Rayamajhi N."/>
            <person name="Minhas B.F."/>
            <person name="Madrigal G."/>
            <person name="Bilyk K.T."/>
            <person name="Yoon V."/>
            <person name="Hune M."/>
            <person name="Gregory S."/>
            <person name="Cheng C.H.C."/>
            <person name="Catchen J.M."/>
        </authorList>
    </citation>
    <scope>NUCLEOTIDE SEQUENCE [LARGE SCALE GENOMIC DNA]</scope>
    <source>
        <strain evidence="2">JMC-PN-2008</strain>
    </source>
</reference>
<comment type="caution">
    <text evidence="2">The sequence shown here is derived from an EMBL/GenBank/DDBJ whole genome shotgun (WGS) entry which is preliminary data.</text>
</comment>
<organism evidence="2 3">
    <name type="scientific">Eleginops maclovinus</name>
    <name type="common">Patagonian blennie</name>
    <name type="synonym">Eleginus maclovinus</name>
    <dbReference type="NCBI Taxonomy" id="56733"/>
    <lineage>
        <taxon>Eukaryota</taxon>
        <taxon>Metazoa</taxon>
        <taxon>Chordata</taxon>
        <taxon>Craniata</taxon>
        <taxon>Vertebrata</taxon>
        <taxon>Euteleostomi</taxon>
        <taxon>Actinopterygii</taxon>
        <taxon>Neopterygii</taxon>
        <taxon>Teleostei</taxon>
        <taxon>Neoteleostei</taxon>
        <taxon>Acanthomorphata</taxon>
        <taxon>Eupercaria</taxon>
        <taxon>Perciformes</taxon>
        <taxon>Notothenioidei</taxon>
        <taxon>Eleginopidae</taxon>
        <taxon>Eleginops</taxon>
    </lineage>
</organism>
<evidence type="ECO:0000313" key="2">
    <source>
        <dbReference type="EMBL" id="KAK5866347.1"/>
    </source>
</evidence>
<evidence type="ECO:0000313" key="3">
    <source>
        <dbReference type="Proteomes" id="UP001346869"/>
    </source>
</evidence>
<dbReference type="EMBL" id="JAUZQC010000009">
    <property type="protein sequence ID" value="KAK5866347.1"/>
    <property type="molecule type" value="Genomic_DNA"/>
</dbReference>
<sequence>MLCWLEQWAHSGGSAIEDKLTDDGFVRGGGLGGGWWGEGWKLVVLRGDATSVSPEAQSPNGYAMSRGKRHRSP</sequence>
<feature type="compositionally biased region" description="Polar residues" evidence="1">
    <location>
        <begin position="51"/>
        <end position="60"/>
    </location>
</feature>
<feature type="region of interest" description="Disordered" evidence="1">
    <location>
        <begin position="51"/>
        <end position="73"/>
    </location>
</feature>